<accession>A0A9N8VU15</accession>
<dbReference type="AlphaFoldDB" id="A0A9N8VU15"/>
<reference evidence="2" key="1">
    <citation type="submission" date="2021-06" db="EMBL/GenBank/DDBJ databases">
        <authorList>
            <person name="Kallberg Y."/>
            <person name="Tangrot J."/>
            <person name="Rosling A."/>
        </authorList>
    </citation>
    <scope>NUCLEOTIDE SEQUENCE</scope>
    <source>
        <strain evidence="2">BR232B</strain>
    </source>
</reference>
<dbReference type="OrthoDB" id="10324829at2759"/>
<evidence type="ECO:0000313" key="2">
    <source>
        <dbReference type="EMBL" id="CAG8462388.1"/>
    </source>
</evidence>
<name>A0A9N8VU15_9GLOM</name>
<keyword evidence="3" id="KW-1185">Reference proteome</keyword>
<feature type="compositionally biased region" description="Polar residues" evidence="1">
    <location>
        <begin position="11"/>
        <end position="29"/>
    </location>
</feature>
<organism evidence="2 3">
    <name type="scientific">Paraglomus brasilianum</name>
    <dbReference type="NCBI Taxonomy" id="144538"/>
    <lineage>
        <taxon>Eukaryota</taxon>
        <taxon>Fungi</taxon>
        <taxon>Fungi incertae sedis</taxon>
        <taxon>Mucoromycota</taxon>
        <taxon>Glomeromycotina</taxon>
        <taxon>Glomeromycetes</taxon>
        <taxon>Paraglomerales</taxon>
        <taxon>Paraglomeraceae</taxon>
        <taxon>Paraglomus</taxon>
    </lineage>
</organism>
<proteinExistence type="predicted"/>
<gene>
    <name evidence="2" type="ORF">PBRASI_LOCUS654</name>
</gene>
<protein>
    <submittedName>
        <fullName evidence="2">5357_t:CDS:1</fullName>
    </submittedName>
</protein>
<sequence length="303" mass="35851">MLNENRFHTPKQCTKCNSKNSQCKNQQTQTERHFERWKRHIQDVMNVQEKANRKENEKKGEWLKHNIIETNFTIDVWNEDIRPRPPRPLPPRPLPLYTSRITPPYSLQLLLRQIHFAEHHSPVSPLPSKPRCRRIDVIITKTSNDYRKLAVCTQNIQPPIIKTLTWNPITLDYRTTSSLPKKSFRLRVKHWCPVCSGSVCEACRNPFTEKRARENVGQNRNDNKHSNCVENKCNRRNGNDKVKTHVRGSTQSNDECENEIKCYCCSRCYRKHWSPNNKELMEQLKRHFETLGRSRGENGGKEW</sequence>
<dbReference type="Proteomes" id="UP000789739">
    <property type="component" value="Unassembled WGS sequence"/>
</dbReference>
<feature type="region of interest" description="Disordered" evidence="1">
    <location>
        <begin position="1"/>
        <end position="30"/>
    </location>
</feature>
<evidence type="ECO:0000256" key="1">
    <source>
        <dbReference type="SAM" id="MobiDB-lite"/>
    </source>
</evidence>
<evidence type="ECO:0000313" key="3">
    <source>
        <dbReference type="Proteomes" id="UP000789739"/>
    </source>
</evidence>
<dbReference type="EMBL" id="CAJVPI010000034">
    <property type="protein sequence ID" value="CAG8462388.1"/>
    <property type="molecule type" value="Genomic_DNA"/>
</dbReference>
<comment type="caution">
    <text evidence="2">The sequence shown here is derived from an EMBL/GenBank/DDBJ whole genome shotgun (WGS) entry which is preliminary data.</text>
</comment>